<dbReference type="EMBL" id="LAZR01051899">
    <property type="protein sequence ID" value="KKK84158.1"/>
    <property type="molecule type" value="Genomic_DNA"/>
</dbReference>
<dbReference type="AlphaFoldDB" id="A0A0F8YRV6"/>
<reference evidence="1" key="1">
    <citation type="journal article" date="2015" name="Nature">
        <title>Complex archaea that bridge the gap between prokaryotes and eukaryotes.</title>
        <authorList>
            <person name="Spang A."/>
            <person name="Saw J.H."/>
            <person name="Jorgensen S.L."/>
            <person name="Zaremba-Niedzwiedzka K."/>
            <person name="Martijn J."/>
            <person name="Lind A.E."/>
            <person name="van Eijk R."/>
            <person name="Schleper C."/>
            <person name="Guy L."/>
            <person name="Ettema T.J."/>
        </authorList>
    </citation>
    <scope>NUCLEOTIDE SEQUENCE</scope>
</reference>
<organism evidence="1">
    <name type="scientific">marine sediment metagenome</name>
    <dbReference type="NCBI Taxonomy" id="412755"/>
    <lineage>
        <taxon>unclassified sequences</taxon>
        <taxon>metagenomes</taxon>
        <taxon>ecological metagenomes</taxon>
    </lineage>
</organism>
<name>A0A0F8YRV6_9ZZZZ</name>
<sequence length="71" mass="8455">MKIKTVLYQHRRDTKNLYICEHCSYEEVGTGYDDIYFHEKVIPEMVCKQCGEKADDNYIPRETKYPDGMTI</sequence>
<gene>
    <name evidence="1" type="ORF">LCGC14_2786180</name>
</gene>
<proteinExistence type="predicted"/>
<evidence type="ECO:0000313" key="1">
    <source>
        <dbReference type="EMBL" id="KKK84158.1"/>
    </source>
</evidence>
<accession>A0A0F8YRV6</accession>
<comment type="caution">
    <text evidence="1">The sequence shown here is derived from an EMBL/GenBank/DDBJ whole genome shotgun (WGS) entry which is preliminary data.</text>
</comment>
<protein>
    <submittedName>
        <fullName evidence="1">Uncharacterized protein</fullName>
    </submittedName>
</protein>